<organism evidence="2 3">
    <name type="scientific">Octopus vulgaris</name>
    <name type="common">Common octopus</name>
    <dbReference type="NCBI Taxonomy" id="6645"/>
    <lineage>
        <taxon>Eukaryota</taxon>
        <taxon>Metazoa</taxon>
        <taxon>Spiralia</taxon>
        <taxon>Lophotrochozoa</taxon>
        <taxon>Mollusca</taxon>
        <taxon>Cephalopoda</taxon>
        <taxon>Coleoidea</taxon>
        <taxon>Octopodiformes</taxon>
        <taxon>Octopoda</taxon>
        <taxon>Incirrata</taxon>
        <taxon>Octopodidae</taxon>
        <taxon>Octopus</taxon>
    </lineage>
</organism>
<dbReference type="EMBL" id="OX597838">
    <property type="protein sequence ID" value="CAI9740483.1"/>
    <property type="molecule type" value="Genomic_DNA"/>
</dbReference>
<protein>
    <submittedName>
        <fullName evidence="2">UDP-glucuronosyltransferase 2A1-like</fullName>
    </submittedName>
</protein>
<keyword evidence="1" id="KW-0808">Transferase</keyword>
<dbReference type="Proteomes" id="UP001162480">
    <property type="component" value="Chromosome 25"/>
</dbReference>
<accession>A0AA36FNR1</accession>
<evidence type="ECO:0000256" key="1">
    <source>
        <dbReference type="ARBA" id="ARBA00022679"/>
    </source>
</evidence>
<dbReference type="Pfam" id="PF00201">
    <property type="entry name" value="UDPGT"/>
    <property type="match status" value="1"/>
</dbReference>
<dbReference type="InterPro" id="IPR002213">
    <property type="entry name" value="UDP_glucos_trans"/>
</dbReference>
<sequence length="134" mass="15279">MTEKGYGLSLDIENFTPEELIEKINELIENKTYSEKIKRASEIFHSRPEYPAKKSARHIDHILKYGGEYLKSPCQGSRLYEFLMIDVLAPIFAFSGVGKCEVEGDILFMSKPTRIQDCNKESPGICGRNWETAV</sequence>
<gene>
    <name evidence="2" type="ORF">OCTVUL_1B007623</name>
</gene>
<dbReference type="GO" id="GO:0008194">
    <property type="term" value="F:UDP-glycosyltransferase activity"/>
    <property type="evidence" value="ECO:0007669"/>
    <property type="project" value="InterPro"/>
</dbReference>
<evidence type="ECO:0000313" key="2">
    <source>
        <dbReference type="EMBL" id="CAI9740483.1"/>
    </source>
</evidence>
<dbReference type="SUPFAM" id="SSF53756">
    <property type="entry name" value="UDP-Glycosyltransferase/glycogen phosphorylase"/>
    <property type="match status" value="1"/>
</dbReference>
<name>A0AA36FNR1_OCTVU</name>
<proteinExistence type="predicted"/>
<keyword evidence="3" id="KW-1185">Reference proteome</keyword>
<reference evidence="2" key="1">
    <citation type="submission" date="2023-08" db="EMBL/GenBank/DDBJ databases">
        <authorList>
            <person name="Alioto T."/>
            <person name="Alioto T."/>
            <person name="Gomez Garrido J."/>
        </authorList>
    </citation>
    <scope>NUCLEOTIDE SEQUENCE</scope>
</reference>
<dbReference type="AlphaFoldDB" id="A0AA36FNR1"/>
<evidence type="ECO:0000313" key="3">
    <source>
        <dbReference type="Proteomes" id="UP001162480"/>
    </source>
</evidence>